<evidence type="ECO:0000313" key="11">
    <source>
        <dbReference type="EMBL" id="TRY15062.1"/>
    </source>
</evidence>
<evidence type="ECO:0000256" key="2">
    <source>
        <dbReference type="ARBA" id="ARBA00022801"/>
    </source>
</evidence>
<dbReference type="GO" id="GO:0005829">
    <property type="term" value="C:cytosol"/>
    <property type="evidence" value="ECO:0007669"/>
    <property type="project" value="TreeGrafter"/>
</dbReference>
<dbReference type="Pfam" id="PF00580">
    <property type="entry name" value="UvrD-helicase"/>
    <property type="match status" value="1"/>
</dbReference>
<feature type="domain" description="UvrD-like helicase ATP-binding" evidence="10">
    <location>
        <begin position="190"/>
        <end position="678"/>
    </location>
</feature>
<dbReference type="InterPro" id="IPR014016">
    <property type="entry name" value="UvrD-like_ATP-bd"/>
</dbReference>
<dbReference type="GO" id="GO:0016887">
    <property type="term" value="F:ATP hydrolysis activity"/>
    <property type="evidence" value="ECO:0007669"/>
    <property type="project" value="RHEA"/>
</dbReference>
<dbReference type="InterPro" id="IPR014017">
    <property type="entry name" value="DNA_helicase_UvrD-like_C"/>
</dbReference>
<evidence type="ECO:0000256" key="4">
    <source>
        <dbReference type="ARBA" id="ARBA00022840"/>
    </source>
</evidence>
<dbReference type="EMBL" id="VKGK01000006">
    <property type="protein sequence ID" value="TRY15062.1"/>
    <property type="molecule type" value="Genomic_DNA"/>
</dbReference>
<dbReference type="Gene3D" id="3.40.50.300">
    <property type="entry name" value="P-loop containing nucleotide triphosphate hydrolases"/>
    <property type="match status" value="3"/>
</dbReference>
<dbReference type="SUPFAM" id="SSF52540">
    <property type="entry name" value="P-loop containing nucleoside triphosphate hydrolases"/>
    <property type="match status" value="1"/>
</dbReference>
<evidence type="ECO:0000259" key="10">
    <source>
        <dbReference type="PROSITE" id="PS51198"/>
    </source>
</evidence>
<dbReference type="Proteomes" id="UP000318126">
    <property type="component" value="Unassembled WGS sequence"/>
</dbReference>
<dbReference type="PANTHER" id="PTHR11070:SF63">
    <property type="entry name" value="DNA HELICASE IV"/>
    <property type="match status" value="1"/>
</dbReference>
<dbReference type="PROSITE" id="PS51198">
    <property type="entry name" value="UVRD_HELICASE_ATP_BIND"/>
    <property type="match status" value="1"/>
</dbReference>
<evidence type="ECO:0000256" key="1">
    <source>
        <dbReference type="ARBA" id="ARBA00022741"/>
    </source>
</evidence>
<dbReference type="InterPro" id="IPR027417">
    <property type="entry name" value="P-loop_NTPase"/>
</dbReference>
<dbReference type="InterPro" id="IPR000212">
    <property type="entry name" value="DNA_helicase_UvrD/REP"/>
</dbReference>
<proteinExistence type="predicted"/>
<comment type="catalytic activity">
    <reaction evidence="6">
        <text>Couples ATP hydrolysis with the unwinding of duplex DNA by translocating in the 3'-5' direction.</text>
        <dbReference type="EC" id="5.6.2.4"/>
    </reaction>
</comment>
<evidence type="ECO:0000256" key="5">
    <source>
        <dbReference type="ARBA" id="ARBA00023235"/>
    </source>
</evidence>
<dbReference type="GO" id="GO:0003677">
    <property type="term" value="F:DNA binding"/>
    <property type="evidence" value="ECO:0007669"/>
    <property type="project" value="InterPro"/>
</dbReference>
<dbReference type="OrthoDB" id="5298826at2"/>
<dbReference type="GO" id="GO:0000725">
    <property type="term" value="P:recombinational repair"/>
    <property type="evidence" value="ECO:0007669"/>
    <property type="project" value="TreeGrafter"/>
</dbReference>
<dbReference type="GO" id="GO:0005524">
    <property type="term" value="F:ATP binding"/>
    <property type="evidence" value="ECO:0007669"/>
    <property type="project" value="UniProtKB-UniRule"/>
</dbReference>
<dbReference type="PANTHER" id="PTHR11070">
    <property type="entry name" value="UVRD / RECB / PCRA DNA HELICASE FAMILY MEMBER"/>
    <property type="match status" value="1"/>
</dbReference>
<name>A0A553JRH2_SHEHA</name>
<accession>A0A553JRH2</accession>
<gene>
    <name evidence="11" type="ORF">FN961_07070</name>
</gene>
<dbReference type="GO" id="GO:0043138">
    <property type="term" value="F:3'-5' DNA helicase activity"/>
    <property type="evidence" value="ECO:0007669"/>
    <property type="project" value="UniProtKB-EC"/>
</dbReference>
<evidence type="ECO:0000256" key="3">
    <source>
        <dbReference type="ARBA" id="ARBA00022806"/>
    </source>
</evidence>
<comment type="catalytic activity">
    <reaction evidence="8">
        <text>ATP + H2O = ADP + phosphate + H(+)</text>
        <dbReference type="Rhea" id="RHEA:13065"/>
        <dbReference type="ChEBI" id="CHEBI:15377"/>
        <dbReference type="ChEBI" id="CHEBI:15378"/>
        <dbReference type="ChEBI" id="CHEBI:30616"/>
        <dbReference type="ChEBI" id="CHEBI:43474"/>
        <dbReference type="ChEBI" id="CHEBI:456216"/>
        <dbReference type="EC" id="5.6.2.4"/>
    </reaction>
</comment>
<feature type="binding site" evidence="9">
    <location>
        <begin position="211"/>
        <end position="218"/>
    </location>
    <ligand>
        <name>ATP</name>
        <dbReference type="ChEBI" id="CHEBI:30616"/>
    </ligand>
</feature>
<reference evidence="12" key="1">
    <citation type="submission" date="2019-07" db="EMBL/GenBank/DDBJ databases">
        <title>Shewanella sp. YLB-08 draft genomic sequence.</title>
        <authorList>
            <person name="Yu L."/>
        </authorList>
    </citation>
    <scope>NUCLEOTIDE SEQUENCE [LARGE SCALE GENOMIC DNA]</scope>
    <source>
        <strain evidence="12">JCM 20706</strain>
    </source>
</reference>
<evidence type="ECO:0000313" key="12">
    <source>
        <dbReference type="Proteomes" id="UP000318126"/>
    </source>
</evidence>
<organism evidence="11 12">
    <name type="scientific">Shewanella hanedai</name>
    <name type="common">Alteromonas hanedai</name>
    <dbReference type="NCBI Taxonomy" id="25"/>
    <lineage>
        <taxon>Bacteria</taxon>
        <taxon>Pseudomonadati</taxon>
        <taxon>Pseudomonadota</taxon>
        <taxon>Gammaproteobacteria</taxon>
        <taxon>Alteromonadales</taxon>
        <taxon>Shewanellaceae</taxon>
        <taxon>Shewanella</taxon>
    </lineage>
</organism>
<keyword evidence="5" id="KW-0413">Isomerase</keyword>
<comment type="caution">
    <text evidence="11">The sequence shown here is derived from an EMBL/GenBank/DDBJ whole genome shotgun (WGS) entry which is preliminary data.</text>
</comment>
<keyword evidence="2 9" id="KW-0378">Hydrolase</keyword>
<evidence type="ECO:0000256" key="6">
    <source>
        <dbReference type="ARBA" id="ARBA00034617"/>
    </source>
</evidence>
<sequence>MELRRHAVEFGFLQGLFFAQKASLCEQGLTIDGKLFSYPNIDETVEVREGWFTQTLVWGRNKFTFFRFTPRKPLFKLAKHNRLVFCRPALLQTYEGLLVDIAKFDSEWRLHRRYLRDSDRVEFLKSYSNAFASFKQLDHFKKFKFDVTQLDCRLANFIGEPKSYTAKYNQWWQEKQLVKHQQLFDSLEDNPLTPLQREACVIDENNTLVIAGAGTGKTSTMAAKAAYLVKEGLAKPHEILMLAYGNDAMKELKERVYTSGELKAVKVSTFHGLGKEIIQFYESRSTQVSVLATDDKRFTQFIDQQIDEIVADPKMADPVADYFGRYLYPQVNELDFDTQGQYRTYIKDNEIRALSGDLVKSFQELMICNYLYTHGIDFEYEPRYKAKNGGGVSEPGKSVYQPDFYIPALDAYLEHFGIDKAGNTRPDIDKTAYKLSREWKIALHEHHQTCLLQTFSWQADRGELEKCLESLLCQRCEQIGLAENELFKPISPEEVFIQVKALGVYRNVSRLMSSFVSLFKSSRFPLSDLESFKVSRASQSNDKASAYNQLRWRAFLHLFRWVITRYEQHLTSLNTIDFSDMISQAVKMSGARDFHQKTAGRFRFKYIMVDEFQDISAERAKLVTQLRDSSPDCALFCVGDDWQAIYRFTGSDLRLTTDFSNRFGATKAVTLDKTFRFNNRIEKVASRFIMANEAQLKKSLTTHTVSDNPEVCLLIDSKEASLALAFENILTHISSNASADTGSNSATRAVTVMVISRFKSSLNDLASWQKRHPQLKIRGVSAHASKGKQADFVIVLDVNDDKYGFPSKIASDPILEMLLPQLDVYAYTEERRLFYVALSRAKKRVFVQAELGRESIFVKELMQFKEDVNCHLSELAALYIDDINCPECNEGKLIPTEGPYGVYYACSLGRHYCDTKLESCPSCQSAPMLRNETHHFCASGQCLHQVPVCPECITGKLIKRTNSKSGKAFLACNQHRVNHANSCKYTANLPIKDEALT</sequence>
<keyword evidence="4 9" id="KW-0067">ATP-binding</keyword>
<protein>
    <recommendedName>
        <fullName evidence="7">DNA 3'-5' helicase</fullName>
        <ecNumber evidence="7">5.6.2.4</ecNumber>
    </recommendedName>
</protein>
<dbReference type="AlphaFoldDB" id="A0A553JRH2"/>
<dbReference type="EC" id="5.6.2.4" evidence="7"/>
<dbReference type="RefSeq" id="WP_143563849.1">
    <property type="nucleotide sequence ID" value="NZ_BMPL01000005.1"/>
</dbReference>
<keyword evidence="12" id="KW-1185">Reference proteome</keyword>
<keyword evidence="1 9" id="KW-0547">Nucleotide-binding</keyword>
<dbReference type="Pfam" id="PF13361">
    <property type="entry name" value="UvrD_C"/>
    <property type="match status" value="1"/>
</dbReference>
<keyword evidence="3 9" id="KW-0347">Helicase</keyword>
<evidence type="ECO:0000256" key="9">
    <source>
        <dbReference type="PROSITE-ProRule" id="PRU00560"/>
    </source>
</evidence>
<evidence type="ECO:0000256" key="8">
    <source>
        <dbReference type="ARBA" id="ARBA00048988"/>
    </source>
</evidence>
<evidence type="ECO:0000256" key="7">
    <source>
        <dbReference type="ARBA" id="ARBA00034808"/>
    </source>
</evidence>